<dbReference type="EMBL" id="JAGZCZ010000002">
    <property type="protein sequence ID" value="MBS5519043.1"/>
    <property type="molecule type" value="Genomic_DNA"/>
</dbReference>
<dbReference type="InterPro" id="IPR016181">
    <property type="entry name" value="Acyl_CoA_acyltransferase"/>
</dbReference>
<dbReference type="InterPro" id="IPR000182">
    <property type="entry name" value="GNAT_dom"/>
</dbReference>
<dbReference type="SUPFAM" id="SSF55729">
    <property type="entry name" value="Acyl-CoA N-acyltransferases (Nat)"/>
    <property type="match status" value="1"/>
</dbReference>
<evidence type="ECO:0000313" key="3">
    <source>
        <dbReference type="Proteomes" id="UP000754226"/>
    </source>
</evidence>
<dbReference type="Pfam" id="PF00583">
    <property type="entry name" value="Acetyltransf_1"/>
    <property type="match status" value="1"/>
</dbReference>
<evidence type="ECO:0000313" key="2">
    <source>
        <dbReference type="EMBL" id="MBS5519043.1"/>
    </source>
</evidence>
<dbReference type="PROSITE" id="PS51186">
    <property type="entry name" value="GNAT"/>
    <property type="match status" value="1"/>
</dbReference>
<gene>
    <name evidence="2" type="ORF">KHX13_01680</name>
</gene>
<dbReference type="AlphaFoldDB" id="A0A943EFU7"/>
<reference evidence="2" key="1">
    <citation type="submission" date="2021-02" db="EMBL/GenBank/DDBJ databases">
        <title>Infant gut strain persistence is associated with maternal origin, phylogeny, and functional potential including surface adhesion and iron acquisition.</title>
        <authorList>
            <person name="Lou Y.C."/>
        </authorList>
    </citation>
    <scope>NUCLEOTIDE SEQUENCE</scope>
    <source>
        <strain evidence="2">L3_106_000M1_dasL3_106_000M1_concoct_15</strain>
    </source>
</reference>
<name>A0A943EFU7_9FIRM</name>
<sequence length="171" mass="18445">MMDLIRKVQEQDWAAIEDLVKQAFASVPYSDGTEAALVDRLRQGPSFIPDLALMAERKDQPAGFILFTKARVSQETILALAPLAVRPCFQKSGIGTALVKKGHSLAAKAGFAYAAVLGDPAFYGPLGYEEAEKLGITPPAAFPKKYFMAIKLIPDAAPLAGTIVYDRAFNL</sequence>
<accession>A0A943EFU7</accession>
<dbReference type="GO" id="GO:0016747">
    <property type="term" value="F:acyltransferase activity, transferring groups other than amino-acyl groups"/>
    <property type="evidence" value="ECO:0007669"/>
    <property type="project" value="InterPro"/>
</dbReference>
<dbReference type="Proteomes" id="UP000754226">
    <property type="component" value="Unassembled WGS sequence"/>
</dbReference>
<evidence type="ECO:0000259" key="1">
    <source>
        <dbReference type="PROSITE" id="PS51186"/>
    </source>
</evidence>
<feature type="domain" description="N-acetyltransferase" evidence="1">
    <location>
        <begin position="3"/>
        <end position="153"/>
    </location>
</feature>
<dbReference type="Gene3D" id="3.40.630.30">
    <property type="match status" value="1"/>
</dbReference>
<organism evidence="2 3">
    <name type="scientific">Acidaminococcus intestini</name>
    <dbReference type="NCBI Taxonomy" id="187327"/>
    <lineage>
        <taxon>Bacteria</taxon>
        <taxon>Bacillati</taxon>
        <taxon>Bacillota</taxon>
        <taxon>Negativicutes</taxon>
        <taxon>Acidaminococcales</taxon>
        <taxon>Acidaminococcaceae</taxon>
        <taxon>Acidaminococcus</taxon>
    </lineage>
</organism>
<proteinExistence type="predicted"/>
<dbReference type="CDD" id="cd04301">
    <property type="entry name" value="NAT_SF"/>
    <property type="match status" value="1"/>
</dbReference>
<protein>
    <submittedName>
        <fullName evidence="2">N-acetyltransferase</fullName>
    </submittedName>
</protein>
<comment type="caution">
    <text evidence="2">The sequence shown here is derived from an EMBL/GenBank/DDBJ whole genome shotgun (WGS) entry which is preliminary data.</text>
</comment>